<keyword evidence="11" id="KW-1185">Reference proteome</keyword>
<comment type="caution">
    <text evidence="10">The sequence shown here is derived from an EMBL/GenBank/DDBJ whole genome shotgun (WGS) entry which is preliminary data.</text>
</comment>
<organism evidence="10 11">
    <name type="scientific">Carnegiea gigantea</name>
    <dbReference type="NCBI Taxonomy" id="171969"/>
    <lineage>
        <taxon>Eukaryota</taxon>
        <taxon>Viridiplantae</taxon>
        <taxon>Streptophyta</taxon>
        <taxon>Embryophyta</taxon>
        <taxon>Tracheophyta</taxon>
        <taxon>Spermatophyta</taxon>
        <taxon>Magnoliopsida</taxon>
        <taxon>eudicotyledons</taxon>
        <taxon>Gunneridae</taxon>
        <taxon>Pentapetalae</taxon>
        <taxon>Caryophyllales</taxon>
        <taxon>Cactineae</taxon>
        <taxon>Cactaceae</taxon>
        <taxon>Cactoideae</taxon>
        <taxon>Echinocereeae</taxon>
        <taxon>Carnegiea</taxon>
    </lineage>
</organism>
<dbReference type="OrthoDB" id="68611at2759"/>
<gene>
    <name evidence="10" type="ORF">Cgig2_008133</name>
</gene>
<keyword evidence="3" id="KW-0813">Transport</keyword>
<dbReference type="Proteomes" id="UP001153076">
    <property type="component" value="Unassembled WGS sequence"/>
</dbReference>
<evidence type="ECO:0000256" key="5">
    <source>
        <dbReference type="ARBA" id="ARBA00022989"/>
    </source>
</evidence>
<keyword evidence="4 9" id="KW-0812">Transmembrane</keyword>
<dbReference type="GO" id="GO:0016020">
    <property type="term" value="C:membrane"/>
    <property type="evidence" value="ECO:0007669"/>
    <property type="project" value="UniProtKB-SubCell"/>
</dbReference>
<feature type="transmembrane region" description="Helical" evidence="9">
    <location>
        <begin position="149"/>
        <end position="171"/>
    </location>
</feature>
<evidence type="ECO:0000256" key="4">
    <source>
        <dbReference type="ARBA" id="ARBA00022692"/>
    </source>
</evidence>
<dbReference type="EMBL" id="JAKOGI010000001">
    <property type="protein sequence ID" value="KAJ8453249.1"/>
    <property type="molecule type" value="Genomic_DNA"/>
</dbReference>
<dbReference type="InterPro" id="IPR020966">
    <property type="entry name" value="ALMT"/>
</dbReference>
<keyword evidence="7 9" id="KW-0472">Membrane</keyword>
<name>A0A9Q1L2E7_9CARY</name>
<keyword evidence="6" id="KW-0406">Ion transport</keyword>
<dbReference type="Pfam" id="PF11744">
    <property type="entry name" value="ALMT"/>
    <property type="match status" value="1"/>
</dbReference>
<dbReference type="GO" id="GO:0034220">
    <property type="term" value="P:monoatomic ion transmembrane transport"/>
    <property type="evidence" value="ECO:0007669"/>
    <property type="project" value="UniProtKB-KW"/>
</dbReference>
<dbReference type="AlphaFoldDB" id="A0A9Q1L2E7"/>
<keyword evidence="5 9" id="KW-1133">Transmembrane helix</keyword>
<protein>
    <recommendedName>
        <fullName evidence="12">Aluminum-activated malate transporter</fullName>
    </recommendedName>
</protein>
<accession>A0A9Q1L2E7</accession>
<keyword evidence="8" id="KW-0407">Ion channel</keyword>
<sequence>MHRHTGVGASQWSKGFVTNIQSGSGKSDVIRVQLGQNAVWAITTVVITHEFSAGATLSKGLNRIMGTIVGGGLGILLTLIAQKVGGVGNSIIIGTSVFIFGAAATYTRMIPTIKKTFDYGIMILVLTFNMVVLSGLHCEKVIELVSARLSTIGIGIGICFFTSLIISPVWAGEDLHCALASELDTLAHCIEGFFDEYFQQSNEKEHQCGAIIDHSKEVLYANSKDESLASFAKWEPWHGNFGPSYPWKKYVQIGDDVRELAAVILSLKGCLQCPRETSSVLQQSFKEPCETAAYSIAWTLQELAESIRKMKKCLPLSLINPKLKTRRLELNFVMSSKSSLLQDSDKLEIVSLVFLLMTMMEKAETLVKDVEELGELANFHPR</sequence>
<evidence type="ECO:0000313" key="11">
    <source>
        <dbReference type="Proteomes" id="UP001153076"/>
    </source>
</evidence>
<evidence type="ECO:0000256" key="2">
    <source>
        <dbReference type="ARBA" id="ARBA00007079"/>
    </source>
</evidence>
<feature type="transmembrane region" description="Helical" evidence="9">
    <location>
        <begin position="119"/>
        <end position="137"/>
    </location>
</feature>
<evidence type="ECO:0000256" key="6">
    <source>
        <dbReference type="ARBA" id="ARBA00023065"/>
    </source>
</evidence>
<evidence type="ECO:0000256" key="1">
    <source>
        <dbReference type="ARBA" id="ARBA00004141"/>
    </source>
</evidence>
<proteinExistence type="inferred from homology"/>
<comment type="subcellular location">
    <subcellularLocation>
        <location evidence="1">Membrane</location>
        <topology evidence="1">Multi-pass membrane protein</topology>
    </subcellularLocation>
</comment>
<dbReference type="PANTHER" id="PTHR31086">
    <property type="entry name" value="ALUMINUM-ACTIVATED MALATE TRANSPORTER 10"/>
    <property type="match status" value="1"/>
</dbReference>
<comment type="similarity">
    <text evidence="2">Belongs to the aromatic acid exporter (TC 2.A.85) family.</text>
</comment>
<evidence type="ECO:0000313" key="10">
    <source>
        <dbReference type="EMBL" id="KAJ8453249.1"/>
    </source>
</evidence>
<evidence type="ECO:0000256" key="9">
    <source>
        <dbReference type="SAM" id="Phobius"/>
    </source>
</evidence>
<evidence type="ECO:0000256" key="3">
    <source>
        <dbReference type="ARBA" id="ARBA00022448"/>
    </source>
</evidence>
<feature type="transmembrane region" description="Helical" evidence="9">
    <location>
        <begin position="87"/>
        <end position="107"/>
    </location>
</feature>
<evidence type="ECO:0000256" key="7">
    <source>
        <dbReference type="ARBA" id="ARBA00023136"/>
    </source>
</evidence>
<evidence type="ECO:0000256" key="8">
    <source>
        <dbReference type="ARBA" id="ARBA00023303"/>
    </source>
</evidence>
<reference evidence="10" key="1">
    <citation type="submission" date="2022-04" db="EMBL/GenBank/DDBJ databases">
        <title>Carnegiea gigantea Genome sequencing and assembly v2.</title>
        <authorList>
            <person name="Copetti D."/>
            <person name="Sanderson M.J."/>
            <person name="Burquez A."/>
            <person name="Wojciechowski M.F."/>
        </authorList>
    </citation>
    <scope>NUCLEOTIDE SEQUENCE</scope>
    <source>
        <strain evidence="10">SGP5-SGP5p</strain>
        <tissue evidence="10">Aerial part</tissue>
    </source>
</reference>
<dbReference type="GO" id="GO:0015743">
    <property type="term" value="P:malate transport"/>
    <property type="evidence" value="ECO:0007669"/>
    <property type="project" value="InterPro"/>
</dbReference>
<feature type="transmembrane region" description="Helical" evidence="9">
    <location>
        <begin position="64"/>
        <end position="81"/>
    </location>
</feature>
<evidence type="ECO:0008006" key="12">
    <source>
        <dbReference type="Google" id="ProtNLM"/>
    </source>
</evidence>